<keyword evidence="1" id="KW-0732">Signal</keyword>
<name>A0A4Q9MBQ4_9APHY</name>
<sequence length="101" mass="9967">MRFTAVASIVLAAGAVGLVNAATLEQRQLGSCSTSVLGDLKLPLCGAIFGDCTGDGCECTELTTAVVDSVPGLSSILSMLNITGTLDLGDLGLCTSGDSAA</sequence>
<evidence type="ECO:0008006" key="3">
    <source>
        <dbReference type="Google" id="ProtNLM"/>
    </source>
</evidence>
<evidence type="ECO:0000256" key="1">
    <source>
        <dbReference type="SAM" id="SignalP"/>
    </source>
</evidence>
<protein>
    <recommendedName>
        <fullName evidence="3">Extracellular membrane protein CFEM domain-containing protein</fullName>
    </recommendedName>
</protein>
<organism evidence="2">
    <name type="scientific">Dichomitus squalens</name>
    <dbReference type="NCBI Taxonomy" id="114155"/>
    <lineage>
        <taxon>Eukaryota</taxon>
        <taxon>Fungi</taxon>
        <taxon>Dikarya</taxon>
        <taxon>Basidiomycota</taxon>
        <taxon>Agaricomycotina</taxon>
        <taxon>Agaricomycetes</taxon>
        <taxon>Polyporales</taxon>
        <taxon>Polyporaceae</taxon>
        <taxon>Dichomitus</taxon>
    </lineage>
</organism>
<dbReference type="Proteomes" id="UP000292957">
    <property type="component" value="Unassembled WGS sequence"/>
</dbReference>
<reference evidence="2" key="1">
    <citation type="submission" date="2019-01" db="EMBL/GenBank/DDBJ databases">
        <title>Draft genome sequences of three monokaryotic isolates of the white-rot basidiomycete fungus Dichomitus squalens.</title>
        <authorList>
            <consortium name="DOE Joint Genome Institute"/>
            <person name="Lopez S.C."/>
            <person name="Andreopoulos B."/>
            <person name="Pangilinan J."/>
            <person name="Lipzen A."/>
            <person name="Riley R."/>
            <person name="Ahrendt S."/>
            <person name="Ng V."/>
            <person name="Barry K."/>
            <person name="Daum C."/>
            <person name="Grigoriev I.V."/>
            <person name="Hilden K.S."/>
            <person name="Makela M.R."/>
            <person name="de Vries R.P."/>
        </authorList>
    </citation>
    <scope>NUCLEOTIDE SEQUENCE [LARGE SCALE GENOMIC DNA]</scope>
    <source>
        <strain evidence="2">OM18370.1</strain>
    </source>
</reference>
<accession>A0A4Q9MBQ4</accession>
<feature type="chain" id="PRO_5020829679" description="Extracellular membrane protein CFEM domain-containing protein" evidence="1">
    <location>
        <begin position="22"/>
        <end position="101"/>
    </location>
</feature>
<proteinExistence type="predicted"/>
<dbReference type="AlphaFoldDB" id="A0A4Q9MBQ4"/>
<dbReference type="EMBL" id="ML143506">
    <property type="protein sequence ID" value="TBU23392.1"/>
    <property type="molecule type" value="Genomic_DNA"/>
</dbReference>
<feature type="signal peptide" evidence="1">
    <location>
        <begin position="1"/>
        <end position="21"/>
    </location>
</feature>
<gene>
    <name evidence="2" type="ORF">BD311DRAFT_742435</name>
</gene>
<evidence type="ECO:0000313" key="2">
    <source>
        <dbReference type="EMBL" id="TBU23392.1"/>
    </source>
</evidence>